<dbReference type="SUPFAM" id="SSF49464">
    <property type="entry name" value="Carboxypeptidase regulatory domain-like"/>
    <property type="match status" value="1"/>
</dbReference>
<dbReference type="PROSITE" id="PS52016">
    <property type="entry name" value="TONB_DEPENDENT_REC_3"/>
    <property type="match status" value="1"/>
</dbReference>
<dbReference type="Pfam" id="PF13715">
    <property type="entry name" value="CarbopepD_reg_2"/>
    <property type="match status" value="1"/>
</dbReference>
<keyword evidence="13" id="KW-1185">Reference proteome</keyword>
<keyword evidence="2 8" id="KW-0813">Transport</keyword>
<evidence type="ECO:0000259" key="10">
    <source>
        <dbReference type="Pfam" id="PF00593"/>
    </source>
</evidence>
<reference evidence="12 13" key="1">
    <citation type="submission" date="2015-07" db="EMBL/GenBank/DDBJ databases">
        <authorList>
            <person name="Kim K.M."/>
        </authorList>
    </citation>
    <scope>NUCLEOTIDE SEQUENCE [LARGE SCALE GENOMIC DNA]</scope>
    <source>
        <strain evidence="12 13">KCTC 12363</strain>
    </source>
</reference>
<dbReference type="InterPro" id="IPR012910">
    <property type="entry name" value="Plug_dom"/>
</dbReference>
<protein>
    <submittedName>
        <fullName evidence="12">TonB-dependent receptor plug</fullName>
    </submittedName>
</protein>
<dbReference type="AlphaFoldDB" id="A0A0H4PZ59"/>
<evidence type="ECO:0000256" key="8">
    <source>
        <dbReference type="PROSITE-ProRule" id="PRU01360"/>
    </source>
</evidence>
<dbReference type="InterPro" id="IPR023997">
    <property type="entry name" value="TonB-dep_OMP_SusC/RagA_CS"/>
</dbReference>
<keyword evidence="6 8" id="KW-0472">Membrane</keyword>
<dbReference type="FunFam" id="2.60.40.1120:FF:000003">
    <property type="entry name" value="Outer membrane protein Omp121"/>
    <property type="match status" value="1"/>
</dbReference>
<dbReference type="EMBL" id="CP012040">
    <property type="protein sequence ID" value="AKP53712.1"/>
    <property type="molecule type" value="Genomic_DNA"/>
</dbReference>
<dbReference type="GO" id="GO:0009279">
    <property type="term" value="C:cell outer membrane"/>
    <property type="evidence" value="ECO:0007669"/>
    <property type="project" value="UniProtKB-SubCell"/>
</dbReference>
<evidence type="ECO:0000256" key="4">
    <source>
        <dbReference type="ARBA" id="ARBA00022692"/>
    </source>
</evidence>
<evidence type="ECO:0000256" key="1">
    <source>
        <dbReference type="ARBA" id="ARBA00004571"/>
    </source>
</evidence>
<evidence type="ECO:0000256" key="7">
    <source>
        <dbReference type="ARBA" id="ARBA00023237"/>
    </source>
</evidence>
<evidence type="ECO:0000313" key="12">
    <source>
        <dbReference type="EMBL" id="AKP53712.1"/>
    </source>
</evidence>
<dbReference type="Pfam" id="PF07715">
    <property type="entry name" value="Plug"/>
    <property type="match status" value="1"/>
</dbReference>
<dbReference type="Pfam" id="PF00593">
    <property type="entry name" value="TonB_dep_Rec_b-barrel"/>
    <property type="match status" value="1"/>
</dbReference>
<dbReference type="InterPro" id="IPR036942">
    <property type="entry name" value="Beta-barrel_TonB_sf"/>
</dbReference>
<dbReference type="InterPro" id="IPR000531">
    <property type="entry name" value="Beta-barrel_TonB"/>
</dbReference>
<keyword evidence="12" id="KW-0675">Receptor</keyword>
<dbReference type="OrthoDB" id="9768177at2"/>
<evidence type="ECO:0000256" key="3">
    <source>
        <dbReference type="ARBA" id="ARBA00022452"/>
    </source>
</evidence>
<dbReference type="SUPFAM" id="SSF56935">
    <property type="entry name" value="Porins"/>
    <property type="match status" value="1"/>
</dbReference>
<dbReference type="STRING" id="320787.CA2015_4368"/>
<dbReference type="RefSeq" id="WP_048643784.1">
    <property type="nucleotide sequence ID" value="NZ_CP012040.1"/>
</dbReference>
<accession>A0A0H4PZ59</accession>
<dbReference type="InterPro" id="IPR008969">
    <property type="entry name" value="CarboxyPept-like_regulatory"/>
</dbReference>
<dbReference type="KEGG" id="camu:CA2015_4368"/>
<comment type="similarity">
    <text evidence="8 9">Belongs to the TonB-dependent receptor family.</text>
</comment>
<feature type="domain" description="TonB-dependent receptor plug" evidence="11">
    <location>
        <begin position="152"/>
        <end position="258"/>
    </location>
</feature>
<keyword evidence="5 9" id="KW-0798">TonB box</keyword>
<evidence type="ECO:0000256" key="6">
    <source>
        <dbReference type="ARBA" id="ARBA00023136"/>
    </source>
</evidence>
<dbReference type="PATRIC" id="fig|320787.5.peg.4790"/>
<evidence type="ECO:0000313" key="13">
    <source>
        <dbReference type="Proteomes" id="UP000036520"/>
    </source>
</evidence>
<dbReference type="Gene3D" id="2.60.40.1120">
    <property type="entry name" value="Carboxypeptidase-like, regulatory domain"/>
    <property type="match status" value="1"/>
</dbReference>
<keyword evidence="3 8" id="KW-1134">Transmembrane beta strand</keyword>
<evidence type="ECO:0000256" key="2">
    <source>
        <dbReference type="ARBA" id="ARBA00022448"/>
    </source>
</evidence>
<dbReference type="Proteomes" id="UP000036520">
    <property type="component" value="Chromosome"/>
</dbReference>
<evidence type="ECO:0000256" key="9">
    <source>
        <dbReference type="RuleBase" id="RU003357"/>
    </source>
</evidence>
<dbReference type="NCBIfam" id="TIGR04057">
    <property type="entry name" value="SusC_RagA_signa"/>
    <property type="match status" value="1"/>
</dbReference>
<keyword evidence="7 8" id="KW-0998">Cell outer membrane</keyword>
<dbReference type="InterPro" id="IPR023996">
    <property type="entry name" value="TonB-dep_OMP_SusC/RagA"/>
</dbReference>
<comment type="subcellular location">
    <subcellularLocation>
        <location evidence="1 8">Cell outer membrane</location>
        <topology evidence="1 8">Multi-pass membrane protein</topology>
    </subcellularLocation>
</comment>
<dbReference type="Gene3D" id="2.170.130.10">
    <property type="entry name" value="TonB-dependent receptor, plug domain"/>
    <property type="match status" value="1"/>
</dbReference>
<sequence>MNKIIPKSLKLKGGIMVLAFSVQILTLGFASGAKLKPGEMNKGSETVKNDGFSINQTVAVDITVTGTVTDSNGESIPGVTVFVPGTTTGTATDLMGKYSITVPDGATLSFSYIGYVTQTISVGNRNVIDVVLEEDVTSMDEVLVIGYGTAKKSDLTGSVARISMEDKSRQANVNLFQALIGASAGVNLEGRGGASSEPEISIRGKTSLSASDGPLIVLDGVIYNGSISNINVNDVETIDILKDASAAAVYGSRSANGVLLITTKKGKSEKPVISFGMYTGFQDMTNNPMRVMNANEFANRLVDWDHQSKVYAWYKTNPTSAEGRPQRPDLTNPETVGSYLKTYEEQQNYLAGNEINWVNEVLQVAPMQNYNLSLQGMTDRSTYYVSGSFTDVEGIQINDKFKRITLRSNVESEITDWLTFGLNASYSTRDNSGIPTSLANARVASPLVNNYIGEPNYDIYLGGELFQPYPLVNKYIDNSDITNELFAVGRLKVSIPWIEGLNYEFNYSHVYSNRNNNTFHSSSTPSGVSNRGLAIKSPSESRDWNLNNIINYSRTFGDHQVNSTFLFSREGRTGNASTLSASGFENEILGYNNIGLAEVVTGSSSAYEENSLSYMARVNYSFLSRYMFTGTVRRDGFSGFGAGNKWATFPSASLAWVLTDEPFLDNMDVYLKLRTSYGKNGNQGIGRYSSLSRMGTRYYVYGQSTAIGLYPSNLGNVNLAWETTTSYNLGLDFGFWQNRITGTVNAYTANTTDVLVLRQLPRAAGYANIWTNIGGLKNKGIEFDLKSINMDGALRWETNFTFALNRDKITKLYGGEDDNDIGNGWFVGESLSAIYDYEMAGGVWTEEEFFSGNTLDGWYPGQFRYVDQNQDGEIDPTNDRKVIGYESPSYRFSLNNSFTYNNFTLSVFINSIQGGKNYYMSNNADIINPLFYFPDRRNNSAVNPYWTPENPTTNTTGIYNVPLRQSGVYQSRSFVRLQDISLGYTFTQSFLDKLKLQSAQVYVSSKNPYVWTNWQGWDPETGISDTPLMRNFILGLNLSL</sequence>
<feature type="domain" description="TonB-dependent receptor-like beta-barrel" evidence="10">
    <location>
        <begin position="445"/>
        <end position="910"/>
    </location>
</feature>
<dbReference type="InterPro" id="IPR039426">
    <property type="entry name" value="TonB-dep_rcpt-like"/>
</dbReference>
<dbReference type="InterPro" id="IPR037066">
    <property type="entry name" value="Plug_dom_sf"/>
</dbReference>
<evidence type="ECO:0000256" key="5">
    <source>
        <dbReference type="ARBA" id="ARBA00023077"/>
    </source>
</evidence>
<organism evidence="12 13">
    <name type="scientific">Cyclobacterium amurskyense</name>
    <dbReference type="NCBI Taxonomy" id="320787"/>
    <lineage>
        <taxon>Bacteria</taxon>
        <taxon>Pseudomonadati</taxon>
        <taxon>Bacteroidota</taxon>
        <taxon>Cytophagia</taxon>
        <taxon>Cytophagales</taxon>
        <taxon>Cyclobacteriaceae</taxon>
        <taxon>Cyclobacterium</taxon>
    </lineage>
</organism>
<proteinExistence type="inferred from homology"/>
<dbReference type="Gene3D" id="2.40.170.20">
    <property type="entry name" value="TonB-dependent receptor, beta-barrel domain"/>
    <property type="match status" value="1"/>
</dbReference>
<evidence type="ECO:0000259" key="11">
    <source>
        <dbReference type="Pfam" id="PF07715"/>
    </source>
</evidence>
<name>A0A0H4PZ59_9BACT</name>
<dbReference type="NCBIfam" id="TIGR04056">
    <property type="entry name" value="OMP_RagA_SusC"/>
    <property type="match status" value="1"/>
</dbReference>
<keyword evidence="4 8" id="KW-0812">Transmembrane</keyword>
<gene>
    <name evidence="12" type="ORF">CA2015_4368</name>
</gene>